<evidence type="ECO:0000313" key="5">
    <source>
        <dbReference type="Proteomes" id="UP001367508"/>
    </source>
</evidence>
<accession>A0AAN9LNQ8</accession>
<dbReference type="GO" id="GO:0048544">
    <property type="term" value="P:recognition of pollen"/>
    <property type="evidence" value="ECO:0007669"/>
    <property type="project" value="InterPro"/>
</dbReference>
<keyword evidence="1" id="KW-0732">Signal</keyword>
<evidence type="ECO:0000259" key="3">
    <source>
        <dbReference type="Pfam" id="PF00954"/>
    </source>
</evidence>
<feature type="domain" description="S-locus glycoprotein" evidence="3">
    <location>
        <begin position="4"/>
        <end position="70"/>
    </location>
</feature>
<protein>
    <recommendedName>
        <fullName evidence="3">S-locus glycoprotein domain-containing protein</fullName>
    </recommendedName>
</protein>
<keyword evidence="5" id="KW-1185">Reference proteome</keyword>
<reference evidence="4 5" key="1">
    <citation type="submission" date="2024-01" db="EMBL/GenBank/DDBJ databases">
        <title>The genomes of 5 underutilized Papilionoideae crops provide insights into root nodulation and disease resistanc.</title>
        <authorList>
            <person name="Jiang F."/>
        </authorList>
    </citation>
    <scope>NUCLEOTIDE SEQUENCE [LARGE SCALE GENOMIC DNA]</scope>
    <source>
        <strain evidence="4">LVBAO_FW01</strain>
        <tissue evidence="4">Leaves</tissue>
    </source>
</reference>
<dbReference type="InterPro" id="IPR000858">
    <property type="entry name" value="S_locus_glycoprot_dom"/>
</dbReference>
<evidence type="ECO:0000256" key="1">
    <source>
        <dbReference type="ARBA" id="ARBA00022729"/>
    </source>
</evidence>
<evidence type="ECO:0000256" key="2">
    <source>
        <dbReference type="ARBA" id="ARBA00023157"/>
    </source>
</evidence>
<gene>
    <name evidence="4" type="ORF">VNO77_19616</name>
</gene>
<evidence type="ECO:0000313" key="4">
    <source>
        <dbReference type="EMBL" id="KAK7338981.1"/>
    </source>
</evidence>
<sequence length="304" mass="35096">MTSAYLTSFRGGDDGEGNANIYYTIPSDLEFYIYNLNSQGMSQLKRWNDEKKEMEVIWSSHQSNCDVYGEVFFFFLALVLATERRQREKRGEQEGQDWRAFSRILREVLGVLEPGRVIRGRAPEKGGGLGILSSTRLLIICMIIEDPTVFSVCMRNEGIYMQDTFQREDEPQSVVSKGEDALQYRNILALLKFEVDYDNGPREVSLENNNSDGCRICTIMQILLRLPLVKPKPLFLWVNFLELTKENHSPYPSVLNIDQQREDLPWPKATYYCESHAWIDQGKLHKPLDTTILQHPGTGESRKR</sequence>
<dbReference type="Proteomes" id="UP001367508">
    <property type="component" value="Unassembled WGS sequence"/>
</dbReference>
<proteinExistence type="predicted"/>
<comment type="caution">
    <text evidence="4">The sequence shown here is derived from an EMBL/GenBank/DDBJ whole genome shotgun (WGS) entry which is preliminary data.</text>
</comment>
<dbReference type="EMBL" id="JAYMYQ010000004">
    <property type="protein sequence ID" value="KAK7338981.1"/>
    <property type="molecule type" value="Genomic_DNA"/>
</dbReference>
<organism evidence="4 5">
    <name type="scientific">Canavalia gladiata</name>
    <name type="common">Sword bean</name>
    <name type="synonym">Dolichos gladiatus</name>
    <dbReference type="NCBI Taxonomy" id="3824"/>
    <lineage>
        <taxon>Eukaryota</taxon>
        <taxon>Viridiplantae</taxon>
        <taxon>Streptophyta</taxon>
        <taxon>Embryophyta</taxon>
        <taxon>Tracheophyta</taxon>
        <taxon>Spermatophyta</taxon>
        <taxon>Magnoliopsida</taxon>
        <taxon>eudicotyledons</taxon>
        <taxon>Gunneridae</taxon>
        <taxon>Pentapetalae</taxon>
        <taxon>rosids</taxon>
        <taxon>fabids</taxon>
        <taxon>Fabales</taxon>
        <taxon>Fabaceae</taxon>
        <taxon>Papilionoideae</taxon>
        <taxon>50 kb inversion clade</taxon>
        <taxon>NPAAA clade</taxon>
        <taxon>indigoferoid/millettioid clade</taxon>
        <taxon>Phaseoleae</taxon>
        <taxon>Canavalia</taxon>
    </lineage>
</organism>
<keyword evidence="2" id="KW-1015">Disulfide bond</keyword>
<dbReference type="Pfam" id="PF00954">
    <property type="entry name" value="S_locus_glycop"/>
    <property type="match status" value="1"/>
</dbReference>
<dbReference type="AlphaFoldDB" id="A0AAN9LNQ8"/>
<name>A0AAN9LNQ8_CANGL</name>